<feature type="non-terminal residue" evidence="2">
    <location>
        <position position="61"/>
    </location>
</feature>
<sequence>YLTLGEVLKNDPSWPPATTSEAGLAQAFQRMDNAFKSPHSQDDSASLLSFEGSETASLRST</sequence>
<name>A0ABD3VL14_SINWO</name>
<keyword evidence="3" id="KW-1185">Reference proteome</keyword>
<evidence type="ECO:0000256" key="1">
    <source>
        <dbReference type="SAM" id="MobiDB-lite"/>
    </source>
</evidence>
<evidence type="ECO:0000313" key="3">
    <source>
        <dbReference type="Proteomes" id="UP001634394"/>
    </source>
</evidence>
<dbReference type="AlphaFoldDB" id="A0ABD3VL14"/>
<dbReference type="Proteomes" id="UP001634394">
    <property type="component" value="Unassembled WGS sequence"/>
</dbReference>
<accession>A0ABD3VL14</accession>
<gene>
    <name evidence="2" type="ORF">ACJMK2_008261</name>
</gene>
<evidence type="ECO:0000313" key="2">
    <source>
        <dbReference type="EMBL" id="KAL3862280.1"/>
    </source>
</evidence>
<reference evidence="2 3" key="1">
    <citation type="submission" date="2024-11" db="EMBL/GenBank/DDBJ databases">
        <title>Chromosome-level genome assembly of the freshwater bivalve Anodonta woodiana.</title>
        <authorList>
            <person name="Chen X."/>
        </authorList>
    </citation>
    <scope>NUCLEOTIDE SEQUENCE [LARGE SCALE GENOMIC DNA]</scope>
    <source>
        <strain evidence="2">MN2024</strain>
        <tissue evidence="2">Gills</tissue>
    </source>
</reference>
<organism evidence="2 3">
    <name type="scientific">Sinanodonta woodiana</name>
    <name type="common">Chinese pond mussel</name>
    <name type="synonym">Anodonta woodiana</name>
    <dbReference type="NCBI Taxonomy" id="1069815"/>
    <lineage>
        <taxon>Eukaryota</taxon>
        <taxon>Metazoa</taxon>
        <taxon>Spiralia</taxon>
        <taxon>Lophotrochozoa</taxon>
        <taxon>Mollusca</taxon>
        <taxon>Bivalvia</taxon>
        <taxon>Autobranchia</taxon>
        <taxon>Heteroconchia</taxon>
        <taxon>Palaeoheterodonta</taxon>
        <taxon>Unionida</taxon>
        <taxon>Unionoidea</taxon>
        <taxon>Unionidae</taxon>
        <taxon>Unioninae</taxon>
        <taxon>Sinanodonta</taxon>
    </lineage>
</organism>
<protein>
    <submittedName>
        <fullName evidence="2">Uncharacterized protein</fullName>
    </submittedName>
</protein>
<feature type="compositionally biased region" description="Polar residues" evidence="1">
    <location>
        <begin position="43"/>
        <end position="61"/>
    </location>
</feature>
<feature type="region of interest" description="Disordered" evidence="1">
    <location>
        <begin position="35"/>
        <end position="61"/>
    </location>
</feature>
<feature type="non-terminal residue" evidence="2">
    <location>
        <position position="1"/>
    </location>
</feature>
<proteinExistence type="predicted"/>
<comment type="caution">
    <text evidence="2">The sequence shown here is derived from an EMBL/GenBank/DDBJ whole genome shotgun (WGS) entry which is preliminary data.</text>
</comment>
<dbReference type="EMBL" id="JBJQND010000011">
    <property type="protein sequence ID" value="KAL3862280.1"/>
    <property type="molecule type" value="Genomic_DNA"/>
</dbReference>